<dbReference type="Pfam" id="PF07690">
    <property type="entry name" value="MFS_1"/>
    <property type="match status" value="1"/>
</dbReference>
<comment type="subcellular location">
    <subcellularLocation>
        <location evidence="1">Membrane</location>
        <topology evidence="1">Multi-pass membrane protein</topology>
    </subcellularLocation>
</comment>
<feature type="domain" description="Major facilitator superfamily (MFS) profile" evidence="6">
    <location>
        <begin position="28"/>
        <end position="438"/>
    </location>
</feature>
<feature type="transmembrane region" description="Helical" evidence="5">
    <location>
        <begin position="161"/>
        <end position="181"/>
    </location>
</feature>
<feature type="transmembrane region" description="Helical" evidence="5">
    <location>
        <begin position="26"/>
        <end position="51"/>
    </location>
</feature>
<dbReference type="PANTHER" id="PTHR23508:SF10">
    <property type="entry name" value="CARBOXYLIC ACID TRANSPORTER PROTEIN HOMOLOG"/>
    <property type="match status" value="1"/>
</dbReference>
<dbReference type="SUPFAM" id="SSF103473">
    <property type="entry name" value="MFS general substrate transporter"/>
    <property type="match status" value="1"/>
</dbReference>
<dbReference type="GO" id="GO:0005886">
    <property type="term" value="C:plasma membrane"/>
    <property type="evidence" value="ECO:0007669"/>
    <property type="project" value="TreeGrafter"/>
</dbReference>
<dbReference type="Proteomes" id="UP000655523">
    <property type="component" value="Unassembled WGS sequence"/>
</dbReference>
<feature type="transmembrane region" description="Helical" evidence="5">
    <location>
        <begin position="57"/>
        <end position="81"/>
    </location>
</feature>
<evidence type="ECO:0000256" key="4">
    <source>
        <dbReference type="ARBA" id="ARBA00023136"/>
    </source>
</evidence>
<evidence type="ECO:0000256" key="2">
    <source>
        <dbReference type="ARBA" id="ARBA00022692"/>
    </source>
</evidence>
<keyword evidence="8" id="KW-1185">Reference proteome</keyword>
<feature type="transmembrane region" description="Helical" evidence="5">
    <location>
        <begin position="187"/>
        <end position="206"/>
    </location>
</feature>
<dbReference type="InterPro" id="IPR020846">
    <property type="entry name" value="MFS_dom"/>
</dbReference>
<evidence type="ECO:0000256" key="5">
    <source>
        <dbReference type="SAM" id="Phobius"/>
    </source>
</evidence>
<dbReference type="GO" id="GO:0046943">
    <property type="term" value="F:carboxylic acid transmembrane transporter activity"/>
    <property type="evidence" value="ECO:0007669"/>
    <property type="project" value="TreeGrafter"/>
</dbReference>
<feature type="transmembrane region" description="Helical" evidence="5">
    <location>
        <begin position="348"/>
        <end position="365"/>
    </location>
</feature>
<reference evidence="7 8" key="1">
    <citation type="submission" date="2019-11" db="EMBL/GenBank/DDBJ databases">
        <title>Metabolism of dissolved organic matter in forest soils.</title>
        <authorList>
            <person name="Cyle K.T."/>
            <person name="Wilhelm R.C."/>
            <person name="Martinez C.E."/>
        </authorList>
    </citation>
    <scope>NUCLEOTIDE SEQUENCE [LARGE SCALE GENOMIC DNA]</scope>
    <source>
        <strain evidence="7 8">5N</strain>
    </source>
</reference>
<dbReference type="PANTHER" id="PTHR23508">
    <property type="entry name" value="CARBOXYLIC ACID TRANSPORTER PROTEIN HOMOLOG"/>
    <property type="match status" value="1"/>
</dbReference>
<keyword evidence="2 5" id="KW-0812">Transmembrane</keyword>
<feature type="transmembrane region" description="Helical" evidence="5">
    <location>
        <begin position="93"/>
        <end position="113"/>
    </location>
</feature>
<gene>
    <name evidence="7" type="ORF">GNZ13_00220</name>
</gene>
<evidence type="ECO:0000256" key="1">
    <source>
        <dbReference type="ARBA" id="ARBA00004141"/>
    </source>
</evidence>
<dbReference type="Gene3D" id="1.20.1250.20">
    <property type="entry name" value="MFS general substrate transporter like domains"/>
    <property type="match status" value="2"/>
</dbReference>
<feature type="transmembrane region" description="Helical" evidence="5">
    <location>
        <begin position="310"/>
        <end position="328"/>
    </location>
</feature>
<dbReference type="InterPro" id="IPR011701">
    <property type="entry name" value="MFS"/>
</dbReference>
<protein>
    <submittedName>
        <fullName evidence="7">MFS transporter</fullName>
    </submittedName>
</protein>
<dbReference type="PROSITE" id="PS50850">
    <property type="entry name" value="MFS"/>
    <property type="match status" value="1"/>
</dbReference>
<evidence type="ECO:0000259" key="6">
    <source>
        <dbReference type="PROSITE" id="PS50850"/>
    </source>
</evidence>
<evidence type="ECO:0000256" key="3">
    <source>
        <dbReference type="ARBA" id="ARBA00022989"/>
    </source>
</evidence>
<evidence type="ECO:0000313" key="7">
    <source>
        <dbReference type="EMBL" id="NPT53078.1"/>
    </source>
</evidence>
<dbReference type="RefSeq" id="WP_172159414.1">
    <property type="nucleotide sequence ID" value="NZ_WOEZ01000001.1"/>
</dbReference>
<dbReference type="AlphaFoldDB" id="A0A972NIT9"/>
<dbReference type="EMBL" id="WOEZ01000001">
    <property type="protein sequence ID" value="NPT53078.1"/>
    <property type="molecule type" value="Genomic_DNA"/>
</dbReference>
<feature type="transmembrane region" description="Helical" evidence="5">
    <location>
        <begin position="283"/>
        <end position="303"/>
    </location>
</feature>
<feature type="transmembrane region" description="Helical" evidence="5">
    <location>
        <begin position="412"/>
        <end position="434"/>
    </location>
</feature>
<proteinExistence type="predicted"/>
<organism evidence="7 8">
    <name type="scientific">Paraburkholderia elongata</name>
    <dbReference type="NCBI Taxonomy" id="2675747"/>
    <lineage>
        <taxon>Bacteria</taxon>
        <taxon>Pseudomonadati</taxon>
        <taxon>Pseudomonadota</taxon>
        <taxon>Betaproteobacteria</taxon>
        <taxon>Burkholderiales</taxon>
        <taxon>Burkholderiaceae</taxon>
        <taxon>Paraburkholderia</taxon>
    </lineage>
</organism>
<feature type="transmembrane region" description="Helical" evidence="5">
    <location>
        <begin position="242"/>
        <end position="263"/>
    </location>
</feature>
<name>A0A972NIT9_9BURK</name>
<comment type="caution">
    <text evidence="7">The sequence shown here is derived from an EMBL/GenBank/DDBJ whole genome shotgun (WGS) entry which is preliminary data.</text>
</comment>
<keyword evidence="3 5" id="KW-1133">Transmembrane helix</keyword>
<sequence>MFSKTMDNATSASRGVANAYTSRERVLILLFSFLGTVFDGADFAIFLFFMVPLAHHFGVSLVDISIIQACSYVIGIVGGLIFGRIADRFGRRLGLTLTVAMFGIFTLLTAFATDYWTLMIVRILTGVGIGGEAGIAFAYVNEALPARGGRRGLMSGLLQSMFLVGIWGAAAMYSFCVAAYGSDAWRWAFGYLGCAAILAGFVRVFMPESRAWLAARDALVTGIASTQQIPLRLAEALRGGTGLRVVWCTLMLSFGFYGCYAVVTYSPAMWQTSFHLPAAEVARLGMVASITAGVAYPLSGILSDWKGRRWAYTFSSAFGVLAYVYFYFSMTGHSTPHGAAPGIDWLSAIVLSYLALQIGFSYLGIQGVWIGELFQTEIRATAQNFVYSTGRAIGGGGAPLLGLVVARSTGLGIEFAVAFGFIGAVGSLIFCRFLPETSRESS</sequence>
<accession>A0A972NIT9</accession>
<dbReference type="InterPro" id="IPR036259">
    <property type="entry name" value="MFS_trans_sf"/>
</dbReference>
<keyword evidence="4 5" id="KW-0472">Membrane</keyword>
<feature type="transmembrane region" description="Helical" evidence="5">
    <location>
        <begin position="385"/>
        <end position="406"/>
    </location>
</feature>
<evidence type="ECO:0000313" key="8">
    <source>
        <dbReference type="Proteomes" id="UP000655523"/>
    </source>
</evidence>
<feature type="transmembrane region" description="Helical" evidence="5">
    <location>
        <begin position="119"/>
        <end position="140"/>
    </location>
</feature>